<gene>
    <name evidence="1" type="ORF">DPRO_1114</name>
</gene>
<keyword evidence="2" id="KW-1185">Reference proteome</keyword>
<dbReference type="Proteomes" id="UP000219215">
    <property type="component" value="Chromosome DPRO"/>
</dbReference>
<protein>
    <recommendedName>
        <fullName evidence="3">DUF1499 domain-containing protein</fullName>
    </recommendedName>
</protein>
<dbReference type="InterPro" id="IPR010865">
    <property type="entry name" value="DUF1499"/>
</dbReference>
<dbReference type="EMBL" id="LT907975">
    <property type="protein sequence ID" value="SOB57999.1"/>
    <property type="molecule type" value="Genomic_DNA"/>
</dbReference>
<dbReference type="Pfam" id="PF07386">
    <property type="entry name" value="DUF1499"/>
    <property type="match status" value="1"/>
</dbReference>
<dbReference type="PIRSF" id="PIRSF026426">
    <property type="entry name" value="DUF1499"/>
    <property type="match status" value="1"/>
</dbReference>
<sequence length="148" mass="16306">MKILVTLILGSIALLFLLGFFSKPPKTLGVTNGKLAQCTEAKNCVSSQAGDEAHSIAPIEATGASKRVTTLLTKSINAMGGKVVSIEGPYLWAEFTSKVFRFVDDVECYYDQESGVIHIRSASRVGYYDFNANRKRVEELRQKFLAHN</sequence>
<evidence type="ECO:0008006" key="3">
    <source>
        <dbReference type="Google" id="ProtNLM"/>
    </source>
</evidence>
<dbReference type="KEGG" id="pprf:DPRO_1114"/>
<dbReference type="AlphaFoldDB" id="A0A2C8F5K3"/>
<accession>A0A2C8F5K3</accession>
<proteinExistence type="predicted"/>
<organism evidence="1 2">
    <name type="scientific">Pseudodesulfovibrio profundus</name>
    <dbReference type="NCBI Taxonomy" id="57320"/>
    <lineage>
        <taxon>Bacteria</taxon>
        <taxon>Pseudomonadati</taxon>
        <taxon>Thermodesulfobacteriota</taxon>
        <taxon>Desulfovibrionia</taxon>
        <taxon>Desulfovibrionales</taxon>
        <taxon>Desulfovibrionaceae</taxon>
    </lineage>
</organism>
<name>A0A2C8F5K3_9BACT</name>
<evidence type="ECO:0000313" key="1">
    <source>
        <dbReference type="EMBL" id="SOB57999.1"/>
    </source>
</evidence>
<reference evidence="2" key="1">
    <citation type="submission" date="2017-09" db="EMBL/GenBank/DDBJ databases">
        <authorList>
            <person name="Regsiter A."/>
            <person name="William W."/>
        </authorList>
    </citation>
    <scope>NUCLEOTIDE SEQUENCE [LARGE SCALE GENOMIC DNA]</scope>
    <source>
        <strain evidence="2">500-1</strain>
    </source>
</reference>
<evidence type="ECO:0000313" key="2">
    <source>
        <dbReference type="Proteomes" id="UP000219215"/>
    </source>
</evidence>
<dbReference type="RefSeq" id="WP_232005712.1">
    <property type="nucleotide sequence ID" value="NZ_LT907975.1"/>
</dbReference>
<dbReference type="PANTHER" id="PTHR34801">
    <property type="entry name" value="EXPRESSED PROTEIN"/>
    <property type="match status" value="1"/>
</dbReference>
<dbReference type="PANTHER" id="PTHR34801:SF6">
    <property type="entry name" value="SLL1620 PROTEIN"/>
    <property type="match status" value="1"/>
</dbReference>